<feature type="region of interest" description="Disordered" evidence="8">
    <location>
        <begin position="550"/>
        <end position="640"/>
    </location>
</feature>
<dbReference type="PROSITE" id="PS50157">
    <property type="entry name" value="ZINC_FINGER_C2H2_2"/>
    <property type="match status" value="6"/>
</dbReference>
<evidence type="ECO:0000313" key="10">
    <source>
        <dbReference type="EMBL" id="KAK0537061.1"/>
    </source>
</evidence>
<feature type="region of interest" description="Disordered" evidence="8">
    <location>
        <begin position="266"/>
        <end position="286"/>
    </location>
</feature>
<feature type="region of interest" description="Disordered" evidence="8">
    <location>
        <begin position="733"/>
        <end position="768"/>
    </location>
</feature>
<feature type="compositionally biased region" description="Basic residues" evidence="8">
    <location>
        <begin position="670"/>
        <end position="681"/>
    </location>
</feature>
<feature type="compositionally biased region" description="Basic and acidic residues" evidence="8">
    <location>
        <begin position="550"/>
        <end position="561"/>
    </location>
</feature>
<dbReference type="SUPFAM" id="SSF57667">
    <property type="entry name" value="beta-beta-alpha zinc fingers"/>
    <property type="match status" value="4"/>
</dbReference>
<reference evidence="10" key="1">
    <citation type="journal article" date="2023" name="PhytoFront">
        <title>Draft Genome Resources of Seven Strains of Tilletia horrida, Causal Agent of Kernel Smut of Rice.</title>
        <authorList>
            <person name="Khanal S."/>
            <person name="Antony Babu S."/>
            <person name="Zhou X.G."/>
        </authorList>
    </citation>
    <scope>NUCLEOTIDE SEQUENCE</scope>
    <source>
        <strain evidence="10">TX3</strain>
    </source>
</reference>
<keyword evidence="3" id="KW-0677">Repeat</keyword>
<comment type="caution">
    <text evidence="10">The sequence shown here is derived from an EMBL/GenBank/DDBJ whole genome shotgun (WGS) entry which is preliminary data.</text>
</comment>
<evidence type="ECO:0000313" key="11">
    <source>
        <dbReference type="Proteomes" id="UP001176521"/>
    </source>
</evidence>
<dbReference type="FunFam" id="3.30.160.60:FF:000125">
    <property type="entry name" value="Putative zinc finger protein 143"/>
    <property type="match status" value="2"/>
</dbReference>
<feature type="region of interest" description="Disordered" evidence="8">
    <location>
        <begin position="659"/>
        <end position="704"/>
    </location>
</feature>
<evidence type="ECO:0000256" key="1">
    <source>
        <dbReference type="ARBA" id="ARBA00004123"/>
    </source>
</evidence>
<feature type="domain" description="C2H2-type" evidence="9">
    <location>
        <begin position="90"/>
        <end position="119"/>
    </location>
</feature>
<evidence type="ECO:0000259" key="9">
    <source>
        <dbReference type="PROSITE" id="PS50157"/>
    </source>
</evidence>
<dbReference type="GO" id="GO:0005634">
    <property type="term" value="C:nucleus"/>
    <property type="evidence" value="ECO:0007669"/>
    <property type="project" value="UniProtKB-SubCell"/>
</dbReference>
<feature type="compositionally biased region" description="Acidic residues" evidence="8">
    <location>
        <begin position="49"/>
        <end position="64"/>
    </location>
</feature>
<feature type="domain" description="C2H2-type" evidence="9">
    <location>
        <begin position="233"/>
        <end position="263"/>
    </location>
</feature>
<evidence type="ECO:0000256" key="4">
    <source>
        <dbReference type="ARBA" id="ARBA00022771"/>
    </source>
</evidence>
<dbReference type="Gene3D" id="3.30.160.60">
    <property type="entry name" value="Classic Zinc Finger"/>
    <property type="match status" value="5"/>
</dbReference>
<feature type="compositionally biased region" description="Low complexity" evidence="8">
    <location>
        <begin position="659"/>
        <end position="669"/>
    </location>
</feature>
<organism evidence="10 11">
    <name type="scientific">Tilletia horrida</name>
    <dbReference type="NCBI Taxonomy" id="155126"/>
    <lineage>
        <taxon>Eukaryota</taxon>
        <taxon>Fungi</taxon>
        <taxon>Dikarya</taxon>
        <taxon>Basidiomycota</taxon>
        <taxon>Ustilaginomycotina</taxon>
        <taxon>Exobasidiomycetes</taxon>
        <taxon>Tilletiales</taxon>
        <taxon>Tilletiaceae</taxon>
        <taxon>Tilletia</taxon>
    </lineage>
</organism>
<dbReference type="GO" id="GO:0000981">
    <property type="term" value="F:DNA-binding transcription factor activity, RNA polymerase II-specific"/>
    <property type="evidence" value="ECO:0007669"/>
    <property type="project" value="UniProtKB-ARBA"/>
</dbReference>
<keyword evidence="2" id="KW-0479">Metal-binding</keyword>
<sequence length="815" mass="89077">MSVLTLAAARLPIMTRSGRASRTPARYQDALLDASAFAELQPEAASDGHEDEGGDRAEEDEEDDQARGSGSRTRKADDTALRIADDERPFVCSHPSCGKTFKKRNKLNRHMLSHADERKYACGHPGCGKKFLRAQHLAAHQQTHSGPSSAAVDVDAPSATATTSAKSFVCIHTTGPTSVCGKRFWTQQKLDRHLRSVHEVCPPGETFDESMILAEEEEAEEQGGTPGKASKLYYCDEAGCDLVFRKRKHLRAHIWDAHSDAPHLSPYTAGLSSRTDQAEPTEGDVSEEVRLKPFACSWPGCTLRFPSNSHRRVHEQRHEEKKARVYTCALSHPSNGDSGSNTGSGMLTFPTWSLLRAHMREAHPPRCPRPECADPASGLGRAFKSADGLKAHLKRHEERDALLQAEQEAELAAVIGEDDDGDEDDHLDEDLEDCAAADQSVAPIYGDPAKTGYKFACTHRQSDGPSSAPSTQPCTKRFKTARALDVHTRVVHLGERRFQCSRGCGKRFGYKCTKDRHEALGKCVPVAAEGKGQGQEEEMEDDDYFREEGGAVPERDAERPAVHARPRTRRSSISVPRPAPELPSSEGLVVAAEKLDKGAGKEKKKQRQPLTGRARGLEAYGAVARDASASSSSTMETATQKCNRDALFELFTGASYAAASAGAGSSHASSNKHKGSTKKRTRAEDQEDPVHGVETAGSPSKRRKLQGRIYACPWRRIVELQRAAGADVAASADLRDDGGAPAQHDGDEDHDQFEDEDEQEQERGGSLPECAFRFSRMYDLRRHVKARHGVDLSTFDKGAMEVIMQQPSFPSSSSL</sequence>
<evidence type="ECO:0000256" key="5">
    <source>
        <dbReference type="ARBA" id="ARBA00022833"/>
    </source>
</evidence>
<protein>
    <recommendedName>
        <fullName evidence="9">C2H2-type domain-containing protein</fullName>
    </recommendedName>
</protein>
<dbReference type="Pfam" id="PF00096">
    <property type="entry name" value="zf-C2H2"/>
    <property type="match status" value="1"/>
</dbReference>
<evidence type="ECO:0000256" key="2">
    <source>
        <dbReference type="ARBA" id="ARBA00022723"/>
    </source>
</evidence>
<evidence type="ECO:0000256" key="7">
    <source>
        <dbReference type="PROSITE-ProRule" id="PRU00042"/>
    </source>
</evidence>
<dbReference type="InterPro" id="IPR013087">
    <property type="entry name" value="Znf_C2H2_type"/>
</dbReference>
<feature type="compositionally biased region" description="Basic and acidic residues" evidence="8">
    <location>
        <begin position="682"/>
        <end position="691"/>
    </location>
</feature>
<keyword evidence="4 7" id="KW-0863">Zinc-finger</keyword>
<dbReference type="GO" id="GO:0000978">
    <property type="term" value="F:RNA polymerase II cis-regulatory region sequence-specific DNA binding"/>
    <property type="evidence" value="ECO:0007669"/>
    <property type="project" value="UniProtKB-ARBA"/>
</dbReference>
<feature type="region of interest" description="Disordered" evidence="8">
    <location>
        <begin position="37"/>
        <end position="80"/>
    </location>
</feature>
<evidence type="ECO:0000256" key="6">
    <source>
        <dbReference type="ARBA" id="ARBA00023242"/>
    </source>
</evidence>
<feature type="compositionally biased region" description="Acidic residues" evidence="8">
    <location>
        <begin position="746"/>
        <end position="760"/>
    </location>
</feature>
<dbReference type="SMART" id="SM00355">
    <property type="entry name" value="ZnF_C2H2"/>
    <property type="match status" value="8"/>
</dbReference>
<feature type="compositionally biased region" description="Low complexity" evidence="8">
    <location>
        <begin position="622"/>
        <end position="639"/>
    </location>
</feature>
<dbReference type="PROSITE" id="PS00028">
    <property type="entry name" value="ZINC_FINGER_C2H2_1"/>
    <property type="match status" value="4"/>
</dbReference>
<dbReference type="EMBL" id="JAPDMQ010000066">
    <property type="protein sequence ID" value="KAK0537061.1"/>
    <property type="molecule type" value="Genomic_DNA"/>
</dbReference>
<gene>
    <name evidence="10" type="ORF">OC842_001757</name>
</gene>
<accession>A0AAN6GGZ7</accession>
<comment type="subcellular location">
    <subcellularLocation>
        <location evidence="1">Nucleus</location>
    </subcellularLocation>
</comment>
<evidence type="ECO:0000256" key="8">
    <source>
        <dbReference type="SAM" id="MobiDB-lite"/>
    </source>
</evidence>
<dbReference type="GO" id="GO:0008270">
    <property type="term" value="F:zinc ion binding"/>
    <property type="evidence" value="ECO:0007669"/>
    <property type="project" value="UniProtKB-KW"/>
</dbReference>
<feature type="domain" description="C2H2-type" evidence="9">
    <location>
        <begin position="455"/>
        <end position="497"/>
    </location>
</feature>
<dbReference type="Proteomes" id="UP001176521">
    <property type="component" value="Unassembled WGS sequence"/>
</dbReference>
<keyword evidence="11" id="KW-1185">Reference proteome</keyword>
<dbReference type="AlphaFoldDB" id="A0AAN6GGZ7"/>
<dbReference type="InterPro" id="IPR036236">
    <property type="entry name" value="Znf_C2H2_sf"/>
</dbReference>
<proteinExistence type="predicted"/>
<dbReference type="PANTHER" id="PTHR24406">
    <property type="entry name" value="TRANSCRIPTIONAL REPRESSOR CTCFL-RELATED"/>
    <property type="match status" value="1"/>
</dbReference>
<keyword evidence="6" id="KW-0539">Nucleus</keyword>
<evidence type="ECO:0000256" key="3">
    <source>
        <dbReference type="ARBA" id="ARBA00022737"/>
    </source>
</evidence>
<keyword evidence="5" id="KW-0862">Zinc</keyword>
<feature type="domain" description="C2H2-type" evidence="9">
    <location>
        <begin position="168"/>
        <end position="203"/>
    </location>
</feature>
<feature type="domain" description="C2H2-type" evidence="9">
    <location>
        <begin position="120"/>
        <end position="149"/>
    </location>
</feature>
<name>A0AAN6GGZ7_9BASI</name>
<dbReference type="InterPro" id="IPR050888">
    <property type="entry name" value="ZnF_C2H2-type_TF"/>
</dbReference>
<feature type="domain" description="C2H2-type" evidence="9">
    <location>
        <begin position="294"/>
        <end position="323"/>
    </location>
</feature>